<gene>
    <name evidence="2" type="primary">Dper\GL22216</name>
    <name evidence="2" type="ORF">Dper_GL22216</name>
</gene>
<evidence type="ECO:0000313" key="3">
    <source>
        <dbReference type="Proteomes" id="UP000008744"/>
    </source>
</evidence>
<sequence>MLKEDIWKRSKPIVAKDHIGAILPATVRPDPIPENCDDERPCMGYILGWEYGRKWLERRDYIKRHQAVIKSMVLIVPDFAWWVNQRRPLYARKQRFHSKPKAKSGQWQPMTAFAEGKQRREAQERRIREYRDKSNIKSP</sequence>
<dbReference type="PhylomeDB" id="B4GFI2"/>
<dbReference type="KEGG" id="dpe:6591696"/>
<proteinExistence type="predicted"/>
<protein>
    <submittedName>
        <fullName evidence="2">GL22216</fullName>
    </submittedName>
</protein>
<evidence type="ECO:0000256" key="1">
    <source>
        <dbReference type="SAM" id="MobiDB-lite"/>
    </source>
</evidence>
<keyword evidence="3" id="KW-1185">Reference proteome</keyword>
<dbReference type="EMBL" id="CH479182">
    <property type="protein sequence ID" value="EDW34367.1"/>
    <property type="molecule type" value="Genomic_DNA"/>
</dbReference>
<evidence type="ECO:0000313" key="2">
    <source>
        <dbReference type="EMBL" id="EDW34367.1"/>
    </source>
</evidence>
<reference evidence="2 3" key="1">
    <citation type="journal article" date="2007" name="Nature">
        <title>Evolution of genes and genomes on the Drosophila phylogeny.</title>
        <authorList>
            <consortium name="Drosophila 12 Genomes Consortium"/>
            <person name="Clark A.G."/>
            <person name="Eisen M.B."/>
            <person name="Smith D.R."/>
            <person name="Bergman C.M."/>
            <person name="Oliver B."/>
            <person name="Markow T.A."/>
            <person name="Kaufman T.C."/>
            <person name="Kellis M."/>
            <person name="Gelbart W."/>
            <person name="Iyer V.N."/>
            <person name="Pollard D.A."/>
            <person name="Sackton T.B."/>
            <person name="Larracuente A.M."/>
            <person name="Singh N.D."/>
            <person name="Abad J.P."/>
            <person name="Abt D.N."/>
            <person name="Adryan B."/>
            <person name="Aguade M."/>
            <person name="Akashi H."/>
            <person name="Anderson W.W."/>
            <person name="Aquadro C.F."/>
            <person name="Ardell D.H."/>
            <person name="Arguello R."/>
            <person name="Artieri C.G."/>
            <person name="Barbash D.A."/>
            <person name="Barker D."/>
            <person name="Barsanti P."/>
            <person name="Batterham P."/>
            <person name="Batzoglou S."/>
            <person name="Begun D."/>
            <person name="Bhutkar A."/>
            <person name="Blanco E."/>
            <person name="Bosak S.A."/>
            <person name="Bradley R.K."/>
            <person name="Brand A.D."/>
            <person name="Brent M.R."/>
            <person name="Brooks A.N."/>
            <person name="Brown R.H."/>
            <person name="Butlin R.K."/>
            <person name="Caggese C."/>
            <person name="Calvi B.R."/>
            <person name="Bernardo de Carvalho A."/>
            <person name="Caspi A."/>
            <person name="Castrezana S."/>
            <person name="Celniker S.E."/>
            <person name="Chang J.L."/>
            <person name="Chapple C."/>
            <person name="Chatterji S."/>
            <person name="Chinwalla A."/>
            <person name="Civetta A."/>
            <person name="Clifton S.W."/>
            <person name="Comeron J.M."/>
            <person name="Costello J.C."/>
            <person name="Coyne J.A."/>
            <person name="Daub J."/>
            <person name="David R.G."/>
            <person name="Delcher A.L."/>
            <person name="Delehaunty K."/>
            <person name="Do C.B."/>
            <person name="Ebling H."/>
            <person name="Edwards K."/>
            <person name="Eickbush T."/>
            <person name="Evans J.D."/>
            <person name="Filipski A."/>
            <person name="Findeiss S."/>
            <person name="Freyhult E."/>
            <person name="Fulton L."/>
            <person name="Fulton R."/>
            <person name="Garcia A.C."/>
            <person name="Gardiner A."/>
            <person name="Garfield D.A."/>
            <person name="Garvin B.E."/>
            <person name="Gibson G."/>
            <person name="Gilbert D."/>
            <person name="Gnerre S."/>
            <person name="Godfrey J."/>
            <person name="Good R."/>
            <person name="Gotea V."/>
            <person name="Gravely B."/>
            <person name="Greenberg A.J."/>
            <person name="Griffiths-Jones S."/>
            <person name="Gross S."/>
            <person name="Guigo R."/>
            <person name="Gustafson E.A."/>
            <person name="Haerty W."/>
            <person name="Hahn M.W."/>
            <person name="Halligan D.L."/>
            <person name="Halpern A.L."/>
            <person name="Halter G.M."/>
            <person name="Han M.V."/>
            <person name="Heger A."/>
            <person name="Hillier L."/>
            <person name="Hinrichs A.S."/>
            <person name="Holmes I."/>
            <person name="Hoskins R.A."/>
            <person name="Hubisz M.J."/>
            <person name="Hultmark D."/>
            <person name="Huntley M.A."/>
            <person name="Jaffe D.B."/>
            <person name="Jagadeeshan S."/>
            <person name="Jeck W.R."/>
            <person name="Johnson J."/>
            <person name="Jones C.D."/>
            <person name="Jordan W.C."/>
            <person name="Karpen G.H."/>
            <person name="Kataoka E."/>
            <person name="Keightley P.D."/>
            <person name="Kheradpour P."/>
            <person name="Kirkness E.F."/>
            <person name="Koerich L.B."/>
            <person name="Kristiansen K."/>
            <person name="Kudrna D."/>
            <person name="Kulathinal R.J."/>
            <person name="Kumar S."/>
            <person name="Kwok R."/>
            <person name="Lander E."/>
            <person name="Langley C.H."/>
            <person name="Lapoint R."/>
            <person name="Lazzaro B.P."/>
            <person name="Lee S.J."/>
            <person name="Levesque L."/>
            <person name="Li R."/>
            <person name="Lin C.F."/>
            <person name="Lin M.F."/>
            <person name="Lindblad-Toh K."/>
            <person name="Llopart A."/>
            <person name="Long M."/>
            <person name="Low L."/>
            <person name="Lozovsky E."/>
            <person name="Lu J."/>
            <person name="Luo M."/>
            <person name="Machado C.A."/>
            <person name="Makalowski W."/>
            <person name="Marzo M."/>
            <person name="Matsuda M."/>
            <person name="Matzkin L."/>
            <person name="McAllister B."/>
            <person name="McBride C.S."/>
            <person name="McKernan B."/>
            <person name="McKernan K."/>
            <person name="Mendez-Lago M."/>
            <person name="Minx P."/>
            <person name="Mollenhauer M.U."/>
            <person name="Montooth K."/>
            <person name="Mount S.M."/>
            <person name="Mu X."/>
            <person name="Myers E."/>
            <person name="Negre B."/>
            <person name="Newfeld S."/>
            <person name="Nielsen R."/>
            <person name="Noor M.A."/>
            <person name="O'Grady P."/>
            <person name="Pachter L."/>
            <person name="Papaceit M."/>
            <person name="Parisi M.J."/>
            <person name="Parisi M."/>
            <person name="Parts L."/>
            <person name="Pedersen J.S."/>
            <person name="Pesole G."/>
            <person name="Phillippy A.M."/>
            <person name="Ponting C.P."/>
            <person name="Pop M."/>
            <person name="Porcelli D."/>
            <person name="Powell J.R."/>
            <person name="Prohaska S."/>
            <person name="Pruitt K."/>
            <person name="Puig M."/>
            <person name="Quesneville H."/>
            <person name="Ram K.R."/>
            <person name="Rand D."/>
            <person name="Rasmussen M.D."/>
            <person name="Reed L.K."/>
            <person name="Reenan R."/>
            <person name="Reily A."/>
            <person name="Remington K.A."/>
            <person name="Rieger T.T."/>
            <person name="Ritchie M.G."/>
            <person name="Robin C."/>
            <person name="Rogers Y.H."/>
            <person name="Rohde C."/>
            <person name="Rozas J."/>
            <person name="Rubenfield M.J."/>
            <person name="Ruiz A."/>
            <person name="Russo S."/>
            <person name="Salzberg S.L."/>
            <person name="Sanchez-Gracia A."/>
            <person name="Saranga D.J."/>
            <person name="Sato H."/>
            <person name="Schaeffer S.W."/>
            <person name="Schatz M.C."/>
            <person name="Schlenke T."/>
            <person name="Schwartz R."/>
            <person name="Segarra C."/>
            <person name="Singh R.S."/>
            <person name="Sirot L."/>
            <person name="Sirota M."/>
            <person name="Sisneros N.B."/>
            <person name="Smith C.D."/>
            <person name="Smith T.F."/>
            <person name="Spieth J."/>
            <person name="Stage D.E."/>
            <person name="Stark A."/>
            <person name="Stephan W."/>
            <person name="Strausberg R.L."/>
            <person name="Strempel S."/>
            <person name="Sturgill D."/>
            <person name="Sutton G."/>
            <person name="Sutton G.G."/>
            <person name="Tao W."/>
            <person name="Teichmann S."/>
            <person name="Tobari Y.N."/>
            <person name="Tomimura Y."/>
            <person name="Tsolas J.M."/>
            <person name="Valente V.L."/>
            <person name="Venter E."/>
            <person name="Venter J.C."/>
            <person name="Vicario S."/>
            <person name="Vieira F.G."/>
            <person name="Vilella A.J."/>
            <person name="Villasante A."/>
            <person name="Walenz B."/>
            <person name="Wang J."/>
            <person name="Wasserman M."/>
            <person name="Watts T."/>
            <person name="Wilson D."/>
            <person name="Wilson R.K."/>
            <person name="Wing R.A."/>
            <person name="Wolfner M.F."/>
            <person name="Wong A."/>
            <person name="Wong G.K."/>
            <person name="Wu C.I."/>
            <person name="Wu G."/>
            <person name="Yamamoto D."/>
            <person name="Yang H.P."/>
            <person name="Yang S.P."/>
            <person name="Yorke J.A."/>
            <person name="Yoshida K."/>
            <person name="Zdobnov E."/>
            <person name="Zhang P."/>
            <person name="Zhang Y."/>
            <person name="Zimin A.V."/>
            <person name="Baldwin J."/>
            <person name="Abdouelleil A."/>
            <person name="Abdulkadir J."/>
            <person name="Abebe A."/>
            <person name="Abera B."/>
            <person name="Abreu J."/>
            <person name="Acer S.C."/>
            <person name="Aftuck L."/>
            <person name="Alexander A."/>
            <person name="An P."/>
            <person name="Anderson E."/>
            <person name="Anderson S."/>
            <person name="Arachi H."/>
            <person name="Azer M."/>
            <person name="Bachantsang P."/>
            <person name="Barry A."/>
            <person name="Bayul T."/>
            <person name="Berlin A."/>
            <person name="Bessette D."/>
            <person name="Bloom T."/>
            <person name="Blye J."/>
            <person name="Boguslavskiy L."/>
            <person name="Bonnet C."/>
            <person name="Boukhgalter B."/>
            <person name="Bourzgui I."/>
            <person name="Brown A."/>
            <person name="Cahill P."/>
            <person name="Channer S."/>
            <person name="Cheshatsang Y."/>
            <person name="Chuda L."/>
            <person name="Citroen M."/>
            <person name="Collymore A."/>
            <person name="Cooke P."/>
            <person name="Costello M."/>
            <person name="D'Aco K."/>
            <person name="Daza R."/>
            <person name="De Haan G."/>
            <person name="DeGray S."/>
            <person name="DeMaso C."/>
            <person name="Dhargay N."/>
            <person name="Dooley K."/>
            <person name="Dooley E."/>
            <person name="Doricent M."/>
            <person name="Dorje P."/>
            <person name="Dorjee K."/>
            <person name="Dupes A."/>
            <person name="Elong R."/>
            <person name="Falk J."/>
            <person name="Farina A."/>
            <person name="Faro S."/>
            <person name="Ferguson D."/>
            <person name="Fisher S."/>
            <person name="Foley C.D."/>
            <person name="Franke A."/>
            <person name="Friedrich D."/>
            <person name="Gadbois L."/>
            <person name="Gearin G."/>
            <person name="Gearin C.R."/>
            <person name="Giannoukos G."/>
            <person name="Goode T."/>
            <person name="Graham J."/>
            <person name="Grandbois E."/>
            <person name="Grewal S."/>
            <person name="Gyaltsen K."/>
            <person name="Hafez N."/>
            <person name="Hagos B."/>
            <person name="Hall J."/>
            <person name="Henson C."/>
            <person name="Hollinger A."/>
            <person name="Honan T."/>
            <person name="Huard M.D."/>
            <person name="Hughes L."/>
            <person name="Hurhula B."/>
            <person name="Husby M.E."/>
            <person name="Kamat A."/>
            <person name="Kanga B."/>
            <person name="Kashin S."/>
            <person name="Khazanovich D."/>
            <person name="Kisner P."/>
            <person name="Lance K."/>
            <person name="Lara M."/>
            <person name="Lee W."/>
            <person name="Lennon N."/>
            <person name="Letendre F."/>
            <person name="LeVine R."/>
            <person name="Lipovsky A."/>
            <person name="Liu X."/>
            <person name="Liu J."/>
            <person name="Liu S."/>
            <person name="Lokyitsang T."/>
            <person name="Lokyitsang Y."/>
            <person name="Lubonja R."/>
            <person name="Lui A."/>
            <person name="MacDonald P."/>
            <person name="Magnisalis V."/>
            <person name="Maru K."/>
            <person name="Matthews C."/>
            <person name="McCusker W."/>
            <person name="McDonough S."/>
            <person name="Mehta T."/>
            <person name="Meldrim J."/>
            <person name="Meneus L."/>
            <person name="Mihai O."/>
            <person name="Mihalev A."/>
            <person name="Mihova T."/>
            <person name="Mittelman R."/>
            <person name="Mlenga V."/>
            <person name="Montmayeur A."/>
            <person name="Mulrain L."/>
            <person name="Navidi A."/>
            <person name="Naylor J."/>
            <person name="Negash T."/>
            <person name="Nguyen T."/>
            <person name="Nguyen N."/>
            <person name="Nicol R."/>
            <person name="Norbu C."/>
            <person name="Norbu N."/>
            <person name="Novod N."/>
            <person name="O'Neill B."/>
            <person name="Osman S."/>
            <person name="Markiewicz E."/>
            <person name="Oyono O.L."/>
            <person name="Patti C."/>
            <person name="Phunkhang P."/>
            <person name="Pierre F."/>
            <person name="Priest M."/>
            <person name="Raghuraman S."/>
            <person name="Rege F."/>
            <person name="Reyes R."/>
            <person name="Rise C."/>
            <person name="Rogov P."/>
            <person name="Ross K."/>
            <person name="Ryan E."/>
            <person name="Settipalli S."/>
            <person name="Shea T."/>
            <person name="Sherpa N."/>
            <person name="Shi L."/>
            <person name="Shih D."/>
            <person name="Sparrow T."/>
            <person name="Spaulding J."/>
            <person name="Stalker J."/>
            <person name="Stange-Thomann N."/>
            <person name="Stavropoulos S."/>
            <person name="Stone C."/>
            <person name="Strader C."/>
            <person name="Tesfaye S."/>
            <person name="Thomson T."/>
            <person name="Thoulutsang Y."/>
            <person name="Thoulutsang D."/>
            <person name="Topham K."/>
            <person name="Topping I."/>
            <person name="Tsamla T."/>
            <person name="Vassiliev H."/>
            <person name="Vo A."/>
            <person name="Wangchuk T."/>
            <person name="Wangdi T."/>
            <person name="Weiand M."/>
            <person name="Wilkinson J."/>
            <person name="Wilson A."/>
            <person name="Yadav S."/>
            <person name="Young G."/>
            <person name="Yu Q."/>
            <person name="Zembek L."/>
            <person name="Zhong D."/>
            <person name="Zimmer A."/>
            <person name="Zwirko Z."/>
            <person name="Jaffe D.B."/>
            <person name="Alvarez P."/>
            <person name="Brockman W."/>
            <person name="Butler J."/>
            <person name="Chin C."/>
            <person name="Gnerre S."/>
            <person name="Grabherr M."/>
            <person name="Kleber M."/>
            <person name="Mauceli E."/>
            <person name="MacCallum I."/>
        </authorList>
    </citation>
    <scope>NUCLEOTIDE SEQUENCE [LARGE SCALE GENOMIC DNA]</scope>
    <source>
        <strain evidence="3">MSH-3 / Tucson 14011-0111.49</strain>
    </source>
</reference>
<dbReference type="HOGENOM" id="CLU_134623_0_0_1"/>
<feature type="region of interest" description="Disordered" evidence="1">
    <location>
        <begin position="95"/>
        <end position="139"/>
    </location>
</feature>
<dbReference type="AlphaFoldDB" id="B4GFI2"/>
<dbReference type="STRING" id="7234.B4GFI2"/>
<dbReference type="Proteomes" id="UP000008744">
    <property type="component" value="Unassembled WGS sequence"/>
</dbReference>
<accession>B4GFI2</accession>
<dbReference type="OMA" id="YILGWEY"/>
<name>B4GFI2_DROPE</name>
<organism evidence="3">
    <name type="scientific">Drosophila persimilis</name>
    <name type="common">Fruit fly</name>
    <dbReference type="NCBI Taxonomy" id="7234"/>
    <lineage>
        <taxon>Eukaryota</taxon>
        <taxon>Metazoa</taxon>
        <taxon>Ecdysozoa</taxon>
        <taxon>Arthropoda</taxon>
        <taxon>Hexapoda</taxon>
        <taxon>Insecta</taxon>
        <taxon>Pterygota</taxon>
        <taxon>Neoptera</taxon>
        <taxon>Endopterygota</taxon>
        <taxon>Diptera</taxon>
        <taxon>Brachycera</taxon>
        <taxon>Muscomorpha</taxon>
        <taxon>Ephydroidea</taxon>
        <taxon>Drosophilidae</taxon>
        <taxon>Drosophila</taxon>
        <taxon>Sophophora</taxon>
    </lineage>
</organism>
<dbReference type="OrthoDB" id="7847692at2759"/>
<feature type="compositionally biased region" description="Basic and acidic residues" evidence="1">
    <location>
        <begin position="116"/>
        <end position="139"/>
    </location>
</feature>